<evidence type="ECO:0000313" key="4">
    <source>
        <dbReference type="EMBL" id="GAA4727351.1"/>
    </source>
</evidence>
<dbReference type="EMBL" id="BAABLO010000011">
    <property type="protein sequence ID" value="GAA4727351.1"/>
    <property type="molecule type" value="Genomic_DNA"/>
</dbReference>
<dbReference type="Pfam" id="PF05257">
    <property type="entry name" value="CHAP"/>
    <property type="match status" value="1"/>
</dbReference>
<organism evidence="4 5">
    <name type="scientific">Pedococcus ginsenosidimutans</name>
    <dbReference type="NCBI Taxonomy" id="490570"/>
    <lineage>
        <taxon>Bacteria</taxon>
        <taxon>Bacillati</taxon>
        <taxon>Actinomycetota</taxon>
        <taxon>Actinomycetes</taxon>
        <taxon>Micrococcales</taxon>
        <taxon>Intrasporangiaceae</taxon>
        <taxon>Pedococcus</taxon>
    </lineage>
</organism>
<dbReference type="SUPFAM" id="SSF47090">
    <property type="entry name" value="PGBD-like"/>
    <property type="match status" value="1"/>
</dbReference>
<feature type="region of interest" description="Disordered" evidence="1">
    <location>
        <begin position="150"/>
        <end position="177"/>
    </location>
</feature>
<evidence type="ECO:0000256" key="1">
    <source>
        <dbReference type="SAM" id="MobiDB-lite"/>
    </source>
</evidence>
<comment type="caution">
    <text evidence="4">The sequence shown here is derived from an EMBL/GenBank/DDBJ whole genome shotgun (WGS) entry which is preliminary data.</text>
</comment>
<evidence type="ECO:0000259" key="3">
    <source>
        <dbReference type="Pfam" id="PF05257"/>
    </source>
</evidence>
<dbReference type="InterPro" id="IPR036366">
    <property type="entry name" value="PGBDSf"/>
</dbReference>
<evidence type="ECO:0008006" key="6">
    <source>
        <dbReference type="Google" id="ProtNLM"/>
    </source>
</evidence>
<dbReference type="InterPro" id="IPR036365">
    <property type="entry name" value="PGBD-like_sf"/>
</dbReference>
<feature type="compositionally biased region" description="Low complexity" evidence="1">
    <location>
        <begin position="157"/>
        <end position="171"/>
    </location>
</feature>
<evidence type="ECO:0000259" key="2">
    <source>
        <dbReference type="Pfam" id="PF01471"/>
    </source>
</evidence>
<proteinExistence type="predicted"/>
<dbReference type="Pfam" id="PF01471">
    <property type="entry name" value="PG_binding_1"/>
    <property type="match status" value="1"/>
</dbReference>
<sequence>MAGVEEMVRAAERSLGLQGRPNAITRWYAERNGPVFATAPWCNQSITYWARSSGNDVAVCFGRDYAFTVWHAERFRTEGQWHVDVAGIRRGDIVFFDWDETNRIGAIDHIGLVTGVRDGVVYTIEGNTSDACRRRARYASTIAGYGRPDYPAPGRLSAPAGPSTPGAATGSDAAPPGLPVLRRGAAGVLVRQLQRCLNKVQRARLAVDGDFGPMTTAAVKTFQLRAGGLEPDGEYGPKTAGKLTVARRRVR</sequence>
<protein>
    <recommendedName>
        <fullName evidence="6">CHAP domain-containing protein</fullName>
    </recommendedName>
</protein>
<evidence type="ECO:0000313" key="5">
    <source>
        <dbReference type="Proteomes" id="UP001500556"/>
    </source>
</evidence>
<dbReference type="InterPro" id="IPR007921">
    <property type="entry name" value="CHAP_dom"/>
</dbReference>
<feature type="domain" description="Peptidoglycan binding-like" evidence="2">
    <location>
        <begin position="189"/>
        <end position="243"/>
    </location>
</feature>
<dbReference type="InterPro" id="IPR002477">
    <property type="entry name" value="Peptidoglycan-bd-like"/>
</dbReference>
<keyword evidence="5" id="KW-1185">Reference proteome</keyword>
<accession>A0ABP8YIY2</accession>
<dbReference type="Gene3D" id="1.10.101.10">
    <property type="entry name" value="PGBD-like superfamily/PGBD"/>
    <property type="match status" value="1"/>
</dbReference>
<reference evidence="5" key="1">
    <citation type="journal article" date="2019" name="Int. J. Syst. Evol. Microbiol.">
        <title>The Global Catalogue of Microorganisms (GCM) 10K type strain sequencing project: providing services to taxonomists for standard genome sequencing and annotation.</title>
        <authorList>
            <consortium name="The Broad Institute Genomics Platform"/>
            <consortium name="The Broad Institute Genome Sequencing Center for Infectious Disease"/>
            <person name="Wu L."/>
            <person name="Ma J."/>
        </authorList>
    </citation>
    <scope>NUCLEOTIDE SEQUENCE [LARGE SCALE GENOMIC DNA]</scope>
    <source>
        <strain evidence="5">JCM 18961</strain>
    </source>
</reference>
<dbReference type="RefSeq" id="WP_345504111.1">
    <property type="nucleotide sequence ID" value="NZ_BAABLO010000011.1"/>
</dbReference>
<gene>
    <name evidence="4" type="ORF">GCM10025782_27430</name>
</gene>
<feature type="domain" description="Peptidase C51" evidence="3">
    <location>
        <begin position="40"/>
        <end position="127"/>
    </location>
</feature>
<dbReference type="Proteomes" id="UP001500556">
    <property type="component" value="Unassembled WGS sequence"/>
</dbReference>
<name>A0ABP8YIY2_9MICO</name>